<dbReference type="STRING" id="1276920.ADIAG_02378"/>
<comment type="caution">
    <text evidence="1">The sequence shown here is derived from an EMBL/GenBank/DDBJ whole genome shotgun (WGS) entry which is preliminary data.</text>
</comment>
<dbReference type="AlphaFoldDB" id="M7N9A1"/>
<protein>
    <submittedName>
        <fullName evidence="1">Uncharacterized protein</fullName>
    </submittedName>
</protein>
<organism evidence="1 2">
    <name type="scientific">Paeniglutamicibacter gangotriensis Lz1y</name>
    <dbReference type="NCBI Taxonomy" id="1276920"/>
    <lineage>
        <taxon>Bacteria</taxon>
        <taxon>Bacillati</taxon>
        <taxon>Actinomycetota</taxon>
        <taxon>Actinomycetes</taxon>
        <taxon>Micrococcales</taxon>
        <taxon>Micrococcaceae</taxon>
        <taxon>Paeniglutamicibacter</taxon>
    </lineage>
</organism>
<dbReference type="PATRIC" id="fig|1276920.7.peg.2380"/>
<dbReference type="RefSeq" id="WP_007271557.1">
    <property type="nucleotide sequence ID" value="NZ_AOCK01000006.1"/>
</dbReference>
<reference evidence="1 2" key="1">
    <citation type="journal article" date="2013" name="Genome Announc.">
        <title>Draft Genome Sequence of Arthrobacter gangotriensis Strain Lz1yT, Isolated from a Penguin Rookery Soil Sample Collected in Antarctica, near the Indian Station Dakshin Gangotri.</title>
        <authorList>
            <person name="Shivaji S."/>
            <person name="Ara S."/>
            <person name="Bandi S."/>
            <person name="Singh A."/>
            <person name="Kumar Pinnaka A."/>
        </authorList>
    </citation>
    <scope>NUCLEOTIDE SEQUENCE [LARGE SCALE GENOMIC DNA]</scope>
    <source>
        <strain evidence="1 2">Lz1y</strain>
    </source>
</reference>
<evidence type="ECO:0000313" key="1">
    <source>
        <dbReference type="EMBL" id="EMQ98359.1"/>
    </source>
</evidence>
<name>M7N9A1_9MICC</name>
<accession>M7N9A1</accession>
<proteinExistence type="predicted"/>
<dbReference type="EMBL" id="AOCK01000006">
    <property type="protein sequence ID" value="EMQ98359.1"/>
    <property type="molecule type" value="Genomic_DNA"/>
</dbReference>
<dbReference type="Proteomes" id="UP000012015">
    <property type="component" value="Unassembled WGS sequence"/>
</dbReference>
<gene>
    <name evidence="1" type="ORF">ADIAG_02378</name>
</gene>
<sequence>MVPRKPTIVELEIAVDTSKFMRALRGINWDRATPFETAMTKVQATVDHASAAMIKIDQIAKEAAATTGANLDEIKTILEGIATAARPHYGGYGIRPWNRFGETPDQELNRRLNQRLRGEDPGPPVNWKGLPR</sequence>
<evidence type="ECO:0000313" key="2">
    <source>
        <dbReference type="Proteomes" id="UP000012015"/>
    </source>
</evidence>
<keyword evidence="2" id="KW-1185">Reference proteome</keyword>